<dbReference type="OrthoDB" id="2384350at2759"/>
<dbReference type="EMBL" id="VTPC01004522">
    <property type="protein sequence ID" value="KAF2897032.1"/>
    <property type="molecule type" value="Genomic_DNA"/>
</dbReference>
<dbReference type="InterPro" id="IPR001357">
    <property type="entry name" value="BRCT_dom"/>
</dbReference>
<evidence type="ECO:0000313" key="6">
    <source>
        <dbReference type="Proteomes" id="UP000801492"/>
    </source>
</evidence>
<evidence type="ECO:0000256" key="2">
    <source>
        <dbReference type="ARBA" id="ARBA00023043"/>
    </source>
</evidence>
<evidence type="ECO:0000313" key="5">
    <source>
        <dbReference type="EMBL" id="KAF2897032.1"/>
    </source>
</evidence>
<dbReference type="SUPFAM" id="SSF52113">
    <property type="entry name" value="BRCT domain"/>
    <property type="match status" value="1"/>
</dbReference>
<dbReference type="PANTHER" id="PTHR24171:SF8">
    <property type="entry name" value="BRCA1-ASSOCIATED RING DOMAIN PROTEIN 1"/>
    <property type="match status" value="1"/>
</dbReference>
<dbReference type="InterPro" id="IPR036420">
    <property type="entry name" value="BRCT_dom_sf"/>
</dbReference>
<accession>A0A8K0D4T8</accession>
<feature type="domain" description="BRCT" evidence="4">
    <location>
        <begin position="352"/>
        <end position="461"/>
    </location>
</feature>
<keyword evidence="2 3" id="KW-0040">ANK repeat</keyword>
<dbReference type="AlphaFoldDB" id="A0A8K0D4T8"/>
<sequence length="461" mass="52319">MESKTNNTWNIITTVAQEVNKVRNELCANCDSLQDIRYFKECGHAGCMKCLNDNVIGCLQCKKSLQVNDVYNYDDFSEIIANVEALDNINNYLKGHKPPKVITFFSPESTINKRDHKGETRLHKDCREGKLDKVETLLKTGVDVNTQDFAGWTALHEAVTAQKIDIVQLLLDYGAFVSVPGLNYDTPLHIAVQKQNIPLIKLLVEYGADLMAFDKDGKTPIDLCVRLDDLKAALCLTPRRPVIYKIYTIPLPKVFCMNVTEEDLHKLSTVSGLTTSTEHSLLNVGDVTYLIIGDNNKFNIKHIQAGILQGTCVVNRTWIDDMTKKSVVNPIEHIATLPQYALHKAFLNALDKLPKLFDGMRFYFCHTHTQSIDGCKYTIEDLKTLVNLGGGKILARRPHRLQEQDVYYPYHSSKNINLATVTYYLIYDEQRPNHTEHILTGTTYKSSKWLINCINNFCIID</sequence>
<dbReference type="PROSITE" id="PS50088">
    <property type="entry name" value="ANK_REPEAT"/>
    <property type="match status" value="3"/>
</dbReference>
<reference evidence="5" key="1">
    <citation type="submission" date="2019-08" db="EMBL/GenBank/DDBJ databases">
        <title>The genome of the North American firefly Photinus pyralis.</title>
        <authorList>
            <consortium name="Photinus pyralis genome working group"/>
            <person name="Fallon T.R."/>
            <person name="Sander Lower S.E."/>
            <person name="Weng J.-K."/>
        </authorList>
    </citation>
    <scope>NUCLEOTIDE SEQUENCE</scope>
    <source>
        <strain evidence="5">TRF0915ILg1</strain>
        <tissue evidence="5">Whole body</tissue>
    </source>
</reference>
<dbReference type="InterPro" id="IPR002110">
    <property type="entry name" value="Ankyrin_rpt"/>
</dbReference>
<dbReference type="GO" id="GO:0004842">
    <property type="term" value="F:ubiquitin-protein transferase activity"/>
    <property type="evidence" value="ECO:0007669"/>
    <property type="project" value="TreeGrafter"/>
</dbReference>
<evidence type="ECO:0000256" key="1">
    <source>
        <dbReference type="ARBA" id="ARBA00022737"/>
    </source>
</evidence>
<dbReference type="Gene3D" id="1.25.40.20">
    <property type="entry name" value="Ankyrin repeat-containing domain"/>
    <property type="match status" value="1"/>
</dbReference>
<gene>
    <name evidence="5" type="ORF">ILUMI_09148</name>
</gene>
<keyword evidence="6" id="KW-1185">Reference proteome</keyword>
<feature type="repeat" description="ANK" evidence="3">
    <location>
        <begin position="117"/>
        <end position="149"/>
    </location>
</feature>
<dbReference type="GO" id="GO:0085020">
    <property type="term" value="P:protein K6-linked ubiquitination"/>
    <property type="evidence" value="ECO:0007669"/>
    <property type="project" value="TreeGrafter"/>
</dbReference>
<dbReference type="Gene3D" id="3.40.50.10190">
    <property type="entry name" value="BRCT domain"/>
    <property type="match status" value="1"/>
</dbReference>
<evidence type="ECO:0000256" key="3">
    <source>
        <dbReference type="PROSITE-ProRule" id="PRU00023"/>
    </source>
</evidence>
<dbReference type="GO" id="GO:0070531">
    <property type="term" value="C:BRCA1-A complex"/>
    <property type="evidence" value="ECO:0007669"/>
    <property type="project" value="TreeGrafter"/>
</dbReference>
<dbReference type="InterPro" id="IPR036770">
    <property type="entry name" value="Ankyrin_rpt-contain_sf"/>
</dbReference>
<dbReference type="PROSITE" id="PS50297">
    <property type="entry name" value="ANK_REP_REGION"/>
    <property type="match status" value="3"/>
</dbReference>
<keyword evidence="1" id="KW-0677">Repeat</keyword>
<organism evidence="5 6">
    <name type="scientific">Ignelater luminosus</name>
    <name type="common">Cucubano</name>
    <name type="synonym">Pyrophorus luminosus</name>
    <dbReference type="NCBI Taxonomy" id="2038154"/>
    <lineage>
        <taxon>Eukaryota</taxon>
        <taxon>Metazoa</taxon>
        <taxon>Ecdysozoa</taxon>
        <taxon>Arthropoda</taxon>
        <taxon>Hexapoda</taxon>
        <taxon>Insecta</taxon>
        <taxon>Pterygota</taxon>
        <taxon>Neoptera</taxon>
        <taxon>Endopterygota</taxon>
        <taxon>Coleoptera</taxon>
        <taxon>Polyphaga</taxon>
        <taxon>Elateriformia</taxon>
        <taxon>Elateroidea</taxon>
        <taxon>Elateridae</taxon>
        <taxon>Agrypninae</taxon>
        <taxon>Pyrophorini</taxon>
        <taxon>Ignelater</taxon>
    </lineage>
</organism>
<dbReference type="Pfam" id="PF12796">
    <property type="entry name" value="Ank_2"/>
    <property type="match status" value="2"/>
</dbReference>
<dbReference type="SUPFAM" id="SSF48403">
    <property type="entry name" value="Ankyrin repeat"/>
    <property type="match status" value="1"/>
</dbReference>
<dbReference type="PANTHER" id="PTHR24171">
    <property type="entry name" value="ANKYRIN REPEAT DOMAIN-CONTAINING PROTEIN 39-RELATED"/>
    <property type="match status" value="1"/>
</dbReference>
<feature type="repeat" description="ANK" evidence="3">
    <location>
        <begin position="183"/>
        <end position="215"/>
    </location>
</feature>
<comment type="caution">
    <text evidence="5">The sequence shown here is derived from an EMBL/GenBank/DDBJ whole genome shotgun (WGS) entry which is preliminary data.</text>
</comment>
<feature type="repeat" description="ANK" evidence="3">
    <location>
        <begin position="150"/>
        <end position="182"/>
    </location>
</feature>
<name>A0A8K0D4T8_IGNLU</name>
<dbReference type="SMART" id="SM00248">
    <property type="entry name" value="ANK"/>
    <property type="match status" value="4"/>
</dbReference>
<evidence type="ECO:0000259" key="4">
    <source>
        <dbReference type="PROSITE" id="PS50172"/>
    </source>
</evidence>
<proteinExistence type="predicted"/>
<dbReference type="Proteomes" id="UP000801492">
    <property type="component" value="Unassembled WGS sequence"/>
</dbReference>
<dbReference type="PROSITE" id="PS50172">
    <property type="entry name" value="BRCT"/>
    <property type="match status" value="1"/>
</dbReference>
<dbReference type="GO" id="GO:0031436">
    <property type="term" value="C:BRCA1-BARD1 complex"/>
    <property type="evidence" value="ECO:0007669"/>
    <property type="project" value="TreeGrafter"/>
</dbReference>
<protein>
    <recommendedName>
        <fullName evidence="4">BRCT domain-containing protein</fullName>
    </recommendedName>
</protein>
<dbReference type="SUPFAM" id="SSF57850">
    <property type="entry name" value="RING/U-box"/>
    <property type="match status" value="1"/>
</dbReference>